<dbReference type="HOGENOM" id="CLU_017584_0_5_1"/>
<dbReference type="GO" id="GO:0008793">
    <property type="term" value="F:aromatic-amino-acid transaminase activity"/>
    <property type="evidence" value="ECO:0007669"/>
    <property type="project" value="TreeGrafter"/>
</dbReference>
<evidence type="ECO:0000313" key="8">
    <source>
        <dbReference type="EMBL" id="EMG46979.1"/>
    </source>
</evidence>
<name>M3JX42_CANMX</name>
<keyword evidence="9" id="KW-1185">Reference proteome</keyword>
<keyword evidence="5" id="KW-0663">Pyridoxal phosphate</keyword>
<dbReference type="eggNOG" id="KOG0634">
    <property type="taxonomic scope" value="Eukaryota"/>
</dbReference>
<evidence type="ECO:0000256" key="6">
    <source>
        <dbReference type="SAM" id="MobiDB-lite"/>
    </source>
</evidence>
<dbReference type="GO" id="GO:0019878">
    <property type="term" value="P:lysine biosynthetic process via aminoadipic acid"/>
    <property type="evidence" value="ECO:0007669"/>
    <property type="project" value="TreeGrafter"/>
</dbReference>
<dbReference type="STRING" id="1245528.M3JX42"/>
<comment type="cofactor">
    <cofactor evidence="1">
        <name>pyridoxal 5'-phosphate</name>
        <dbReference type="ChEBI" id="CHEBI:597326"/>
    </cofactor>
</comment>
<dbReference type="GO" id="GO:0006571">
    <property type="term" value="P:tyrosine biosynthetic process"/>
    <property type="evidence" value="ECO:0007669"/>
    <property type="project" value="TreeGrafter"/>
</dbReference>
<proteinExistence type="inferred from homology"/>
<evidence type="ECO:0000256" key="1">
    <source>
        <dbReference type="ARBA" id="ARBA00001933"/>
    </source>
</evidence>
<dbReference type="EMBL" id="AOGT01001787">
    <property type="protein sequence ID" value="EMG46979.1"/>
    <property type="molecule type" value="Genomic_DNA"/>
</dbReference>
<dbReference type="PANTHER" id="PTHR42790">
    <property type="entry name" value="AMINOTRANSFERASE"/>
    <property type="match status" value="1"/>
</dbReference>
<dbReference type="OMA" id="YAPANND"/>
<dbReference type="Proteomes" id="UP000011777">
    <property type="component" value="Unassembled WGS sequence"/>
</dbReference>
<protein>
    <submittedName>
        <fullName evidence="8">Aromatic amino acid aminotransferase, putative</fullName>
    </submittedName>
</protein>
<comment type="similarity">
    <text evidence="2">Belongs to the class-I pyridoxal-phosphate-dependent aminotransferase family.</text>
</comment>
<evidence type="ECO:0000256" key="2">
    <source>
        <dbReference type="ARBA" id="ARBA00007441"/>
    </source>
</evidence>
<dbReference type="InterPro" id="IPR015421">
    <property type="entry name" value="PyrdxlP-dep_Trfase_major"/>
</dbReference>
<sequence length="512" mass="57068">MSTDPSHLISKRAASRSALHFTNIPSSGAPKGFKPHPKPLALSYGMPNHGFFPIDSIDVNLVERPFQTTTATSSLPQVDKLSLTGSENGQQTKTPPSSLNTLPSVHISRHTDDPKLIDLARGLQYANVEGHAPLLQFTKNFITRTHKPNYEDWTTLISNGASDGLNKAADALLDPGDVVLVEEFTFSPFLRFSGNAGAIAVPVKIDLSNDSDGIDYDALVQQLDNWEKDHPDLPKPKALYTIATGQNPTGFTQSLEFRKKVYALAVKHDFAIIEDDPYGYLTLPKYRKPTVGEPKVDEITIDDYLENDLTPSYLEIDTTGRVVRIETFSKLFAPGLRLGFVVGHTKVITAIKNYSEVVNRGASGLTQTIVNNVIQDNFNGVDGWLEWILKMRLNYSYRKDLLLYSIFESEAYKKGYVDIIDPKAGMFVTLKVNLPENVNVVEKMKLLLFKLISVGVLVVPGYNMTVDLEFSKDRSNFFRLCYAPANNDDEILESGKRLTQGVYEFFENGLEF</sequence>
<dbReference type="AlphaFoldDB" id="M3JX42"/>
<comment type="caution">
    <text evidence="8">The sequence shown here is derived from an EMBL/GenBank/DDBJ whole genome shotgun (WGS) entry which is preliminary data.</text>
</comment>
<dbReference type="InterPro" id="IPR050859">
    <property type="entry name" value="Class-I_PLP-dep_aminotransf"/>
</dbReference>
<evidence type="ECO:0000256" key="3">
    <source>
        <dbReference type="ARBA" id="ARBA00022576"/>
    </source>
</evidence>
<dbReference type="Pfam" id="PF00155">
    <property type="entry name" value="Aminotran_1_2"/>
    <property type="match status" value="1"/>
</dbReference>
<evidence type="ECO:0000256" key="5">
    <source>
        <dbReference type="ARBA" id="ARBA00022898"/>
    </source>
</evidence>
<dbReference type="Gene3D" id="3.40.640.10">
    <property type="entry name" value="Type I PLP-dependent aspartate aminotransferase-like (Major domain)"/>
    <property type="match status" value="1"/>
</dbReference>
<feature type="compositionally biased region" description="Polar residues" evidence="6">
    <location>
        <begin position="83"/>
        <end position="101"/>
    </location>
</feature>
<dbReference type="PANTHER" id="PTHR42790:SF2">
    <property type="entry name" value="AROMATIC AMINO ACID AMINOTRANSFERASE 2"/>
    <property type="match status" value="1"/>
</dbReference>
<keyword evidence="3 8" id="KW-0032">Aminotransferase</keyword>
<organism evidence="8 9">
    <name type="scientific">Candida maltosa (strain Xu316)</name>
    <name type="common">Yeast</name>
    <dbReference type="NCBI Taxonomy" id="1245528"/>
    <lineage>
        <taxon>Eukaryota</taxon>
        <taxon>Fungi</taxon>
        <taxon>Dikarya</taxon>
        <taxon>Ascomycota</taxon>
        <taxon>Saccharomycotina</taxon>
        <taxon>Pichiomycetes</taxon>
        <taxon>Debaryomycetaceae</taxon>
        <taxon>Candida/Lodderomyces clade</taxon>
        <taxon>Candida</taxon>
    </lineage>
</organism>
<evidence type="ECO:0000259" key="7">
    <source>
        <dbReference type="Pfam" id="PF00155"/>
    </source>
</evidence>
<accession>M3JX42</accession>
<dbReference type="CDD" id="cd00609">
    <property type="entry name" value="AAT_like"/>
    <property type="match status" value="1"/>
</dbReference>
<feature type="region of interest" description="Disordered" evidence="6">
    <location>
        <begin position="77"/>
        <end position="101"/>
    </location>
</feature>
<dbReference type="InterPro" id="IPR004839">
    <property type="entry name" value="Aminotransferase_I/II_large"/>
</dbReference>
<dbReference type="GO" id="GO:0030170">
    <property type="term" value="F:pyridoxal phosphate binding"/>
    <property type="evidence" value="ECO:0007669"/>
    <property type="project" value="InterPro"/>
</dbReference>
<keyword evidence="4 8" id="KW-0808">Transferase</keyword>
<evidence type="ECO:0000313" key="9">
    <source>
        <dbReference type="Proteomes" id="UP000011777"/>
    </source>
</evidence>
<gene>
    <name evidence="8" type="ORF">G210_2754</name>
</gene>
<reference evidence="8 9" key="1">
    <citation type="submission" date="2013-02" db="EMBL/GenBank/DDBJ databases">
        <title>Genome sequence of Candida maltosa Xu316, a potential industrial strain for xylitol and ethanol production.</title>
        <authorList>
            <person name="Yu J."/>
            <person name="Wang Q."/>
            <person name="Geng X."/>
            <person name="Bao W."/>
            <person name="He P."/>
            <person name="Cai J."/>
        </authorList>
    </citation>
    <scope>NUCLEOTIDE SEQUENCE [LARGE SCALE GENOMIC DNA]</scope>
    <source>
        <strain evidence="9">Xu316</strain>
    </source>
</reference>
<dbReference type="GO" id="GO:0047536">
    <property type="term" value="F:2-aminoadipate transaminase activity"/>
    <property type="evidence" value="ECO:0007669"/>
    <property type="project" value="TreeGrafter"/>
</dbReference>
<dbReference type="GO" id="GO:0009074">
    <property type="term" value="P:aromatic amino acid family catabolic process"/>
    <property type="evidence" value="ECO:0007669"/>
    <property type="project" value="TreeGrafter"/>
</dbReference>
<dbReference type="OrthoDB" id="691673at2759"/>
<dbReference type="SUPFAM" id="SSF53383">
    <property type="entry name" value="PLP-dependent transferases"/>
    <property type="match status" value="1"/>
</dbReference>
<dbReference type="InterPro" id="IPR015424">
    <property type="entry name" value="PyrdxlP-dep_Trfase"/>
</dbReference>
<feature type="domain" description="Aminotransferase class I/classII large" evidence="7">
    <location>
        <begin position="123"/>
        <end position="489"/>
    </location>
</feature>
<evidence type="ECO:0000256" key="4">
    <source>
        <dbReference type="ARBA" id="ARBA00022679"/>
    </source>
</evidence>